<feature type="compositionally biased region" description="Polar residues" evidence="1">
    <location>
        <begin position="56"/>
        <end position="67"/>
    </location>
</feature>
<organism evidence="4 5">
    <name type="scientific">Vitrella brassicaformis (strain CCMP3155)</name>
    <dbReference type="NCBI Taxonomy" id="1169540"/>
    <lineage>
        <taxon>Eukaryota</taxon>
        <taxon>Sar</taxon>
        <taxon>Alveolata</taxon>
        <taxon>Colpodellida</taxon>
        <taxon>Vitrellaceae</taxon>
        <taxon>Vitrella</taxon>
    </lineage>
</organism>
<feature type="chain" id="PRO_5005191588" evidence="3">
    <location>
        <begin position="20"/>
        <end position="225"/>
    </location>
</feature>
<evidence type="ECO:0000313" key="5">
    <source>
        <dbReference type="Proteomes" id="UP000041254"/>
    </source>
</evidence>
<feature type="transmembrane region" description="Helical" evidence="2">
    <location>
        <begin position="199"/>
        <end position="221"/>
    </location>
</feature>
<evidence type="ECO:0000256" key="3">
    <source>
        <dbReference type="SAM" id="SignalP"/>
    </source>
</evidence>
<feature type="compositionally biased region" description="Basic and acidic residues" evidence="1">
    <location>
        <begin position="68"/>
        <end position="83"/>
    </location>
</feature>
<evidence type="ECO:0000313" key="4">
    <source>
        <dbReference type="EMBL" id="CEM38793.1"/>
    </source>
</evidence>
<feature type="region of interest" description="Disordered" evidence="1">
    <location>
        <begin position="56"/>
        <end position="99"/>
    </location>
</feature>
<reference evidence="4 5" key="1">
    <citation type="submission" date="2014-11" db="EMBL/GenBank/DDBJ databases">
        <authorList>
            <person name="Zhu J."/>
            <person name="Qi W."/>
            <person name="Song R."/>
        </authorList>
    </citation>
    <scope>NUCLEOTIDE SEQUENCE [LARGE SCALE GENOMIC DNA]</scope>
</reference>
<keyword evidence="2" id="KW-0812">Transmembrane</keyword>
<dbReference type="AlphaFoldDB" id="A0A0G4H533"/>
<feature type="transmembrane region" description="Helical" evidence="2">
    <location>
        <begin position="164"/>
        <end position="187"/>
    </location>
</feature>
<evidence type="ECO:0000256" key="2">
    <source>
        <dbReference type="SAM" id="Phobius"/>
    </source>
</evidence>
<feature type="signal peptide" evidence="3">
    <location>
        <begin position="1"/>
        <end position="19"/>
    </location>
</feature>
<protein>
    <submittedName>
        <fullName evidence="4">Uncharacterized protein</fullName>
    </submittedName>
</protein>
<proteinExistence type="predicted"/>
<keyword evidence="5" id="KW-1185">Reference proteome</keyword>
<keyword evidence="3" id="KW-0732">Signal</keyword>
<name>A0A0G4H533_VITBC</name>
<dbReference type="Proteomes" id="UP000041254">
    <property type="component" value="Unassembled WGS sequence"/>
</dbReference>
<sequence>MPQQSALLLPAGVIVSALASTFQSPLVARPLEAVTPIHSTARGKATHYLSQPIAAQTGNQGQSQDSHTQLDAEKSSGKDERNTSEPSDSTLPSSGPLPPTDGAPLQVMNFINYGDEQVAEKWLGVPFRRASATPAPSEGPPPITITGLETPVERISKGVSNGGLGFLVGAIGLSIGIIFCGFGLVLFGLNQAGINGVGAIIAALAFLGVALGVAFVLVMMLKSLG</sequence>
<dbReference type="EMBL" id="CDMY01001000">
    <property type="protein sequence ID" value="CEM38793.1"/>
    <property type="molecule type" value="Genomic_DNA"/>
</dbReference>
<accession>A0A0G4H533</accession>
<gene>
    <name evidence="4" type="ORF">Vbra_1884</name>
</gene>
<dbReference type="VEuPathDB" id="CryptoDB:Vbra_1884"/>
<keyword evidence="2" id="KW-1133">Transmembrane helix</keyword>
<dbReference type="InParanoid" id="A0A0G4H533"/>
<keyword evidence="2" id="KW-0472">Membrane</keyword>
<evidence type="ECO:0000256" key="1">
    <source>
        <dbReference type="SAM" id="MobiDB-lite"/>
    </source>
</evidence>